<proteinExistence type="predicted"/>
<gene>
    <name evidence="3" type="ORF">QBZ16_004164</name>
</gene>
<sequence>MTKQNSYEKPWIHLYRLLVNDQGIRLRLRIPDTVLFEGGIPVLWLYNDKAGVVRAHPPTQLKWAAIVKAFCEAAPEEHRVAIRRAEDGSPDVLTRAELEGLALATRGQAAGPTSLQQHVQPLADLRFIATYNNDGTCTSCHTHQRHRRTVQTLAEYLARAHGASLRSLVCEFVREASGALCLIGVLRADWVSSRTGAGGEPWSVAAFQAVAPEASWVGGPEVSALGAAAPGAAALAGAAALESAAGTQAGAAATSVTRSRAPAGHLPYAMVKGGALLTSHLTRQLVGAADALALKSELIDKLEREILAIQHDKHIITQAFDRLSADLTSQNATLHARLEALERQNAELSAGLEVSRLEGSAAAAARDELREQLDQERDETLDALRKAQHAQREAQEAAEAARREAARLRATLGEERLSFEALKKQAVVQHTLLQSAGLGPPLRVPGAGDEGAGDGGVRAFDVAAAAARPEGRLWRTLEVMSPLLQTQQDPTGERYALTQLLHSWLPDLHATFLNYCLFEPDYAHQWPPALGTTGWSAFLTESKALGDGEGWPAPDPHALFARAAAGWRPAPPSSFCALLLHLAEACLPARPEDPGSPSFSERARKFLGTLLPKAGKMPAKVLAPPVKPKAKLGGGGRGRRVAGRGRL</sequence>
<organism evidence="3 4">
    <name type="scientific">Prototheca wickerhamii</name>
    <dbReference type="NCBI Taxonomy" id="3111"/>
    <lineage>
        <taxon>Eukaryota</taxon>
        <taxon>Viridiplantae</taxon>
        <taxon>Chlorophyta</taxon>
        <taxon>core chlorophytes</taxon>
        <taxon>Trebouxiophyceae</taxon>
        <taxon>Chlorellales</taxon>
        <taxon>Chlorellaceae</taxon>
        <taxon>Prototheca</taxon>
    </lineage>
</organism>
<reference evidence="3" key="1">
    <citation type="submission" date="2021-01" db="EMBL/GenBank/DDBJ databases">
        <authorList>
            <person name="Eckstrom K.M.E."/>
        </authorList>
    </citation>
    <scope>NUCLEOTIDE SEQUENCE</scope>
    <source>
        <strain evidence="3">UVCC 0001</strain>
    </source>
</reference>
<keyword evidence="4" id="KW-1185">Reference proteome</keyword>
<evidence type="ECO:0000313" key="3">
    <source>
        <dbReference type="EMBL" id="KAK2078295.1"/>
    </source>
</evidence>
<feature type="coiled-coil region" evidence="1">
    <location>
        <begin position="324"/>
        <end position="411"/>
    </location>
</feature>
<name>A0AAD9IJD7_PROWI</name>
<evidence type="ECO:0000256" key="1">
    <source>
        <dbReference type="SAM" id="Coils"/>
    </source>
</evidence>
<dbReference type="Proteomes" id="UP001255856">
    <property type="component" value="Unassembled WGS sequence"/>
</dbReference>
<feature type="region of interest" description="Disordered" evidence="2">
    <location>
        <begin position="623"/>
        <end position="647"/>
    </location>
</feature>
<dbReference type="EMBL" id="JASFZW010000005">
    <property type="protein sequence ID" value="KAK2078295.1"/>
    <property type="molecule type" value="Genomic_DNA"/>
</dbReference>
<evidence type="ECO:0000313" key="4">
    <source>
        <dbReference type="Proteomes" id="UP001255856"/>
    </source>
</evidence>
<feature type="compositionally biased region" description="Basic residues" evidence="2">
    <location>
        <begin position="637"/>
        <end position="647"/>
    </location>
</feature>
<dbReference type="AlphaFoldDB" id="A0AAD9IJD7"/>
<accession>A0AAD9IJD7</accession>
<keyword evidence="1" id="KW-0175">Coiled coil</keyword>
<evidence type="ECO:0000256" key="2">
    <source>
        <dbReference type="SAM" id="MobiDB-lite"/>
    </source>
</evidence>
<comment type="caution">
    <text evidence="3">The sequence shown here is derived from an EMBL/GenBank/DDBJ whole genome shotgun (WGS) entry which is preliminary data.</text>
</comment>
<protein>
    <submittedName>
        <fullName evidence="3">Uncharacterized protein</fullName>
    </submittedName>
</protein>